<proteinExistence type="predicted"/>
<dbReference type="PATRIC" id="fig|159743.3.peg.6198"/>
<reference evidence="1 2" key="1">
    <citation type="submission" date="2014-11" db="EMBL/GenBank/DDBJ databases">
        <title>Draft Genome Sequences of Paenibacillus polymyxa NRRL B-30509 and Paenibacillus terrae NRRL B-30644, Strains from a Poultry Environment that Produce Tridecaptin A and Paenicidins.</title>
        <authorList>
            <person name="van Belkum M.J."/>
            <person name="Lohans C.T."/>
            <person name="Vederas J.C."/>
        </authorList>
    </citation>
    <scope>NUCLEOTIDE SEQUENCE [LARGE SCALE GENOMIC DNA]</scope>
    <source>
        <strain evidence="1 2">NRRL B-30644</strain>
    </source>
</reference>
<keyword evidence="2" id="KW-1185">Reference proteome</keyword>
<comment type="caution">
    <text evidence="1">The sequence shown here is derived from an EMBL/GenBank/DDBJ whole genome shotgun (WGS) entry which is preliminary data.</text>
</comment>
<dbReference type="OrthoDB" id="2828115at2"/>
<sequence length="280" mass="31404">MLTFQASKQKLITLKSKELFFLAGVLGSDRLLGVEDPFKGYLAEELAEEWEQIKASLLEKGYLKRVDEGTELAMPPTVFSRVAIAGLSNRACRIRYARGGKQFEGYLHCTNERVVELVKSVDEPDEYRLYDLGNVEKACETLIDKMGWGDRLVPESPALMFSKQAFHEIYKQSAGDSVSQINSKLTEASGDAEGSARLAQSLSSRIAEGELQLLVWNGREWESQRVAFVLCPTMNWIFRMSSNGNGDWLIAAMASRDQFVDLLLNWLRQSAVTEEATEEG</sequence>
<evidence type="ECO:0008006" key="3">
    <source>
        <dbReference type="Google" id="ProtNLM"/>
    </source>
</evidence>
<protein>
    <recommendedName>
        <fullName evidence="3">ESX secretion-associated protein EspG</fullName>
    </recommendedName>
</protein>
<dbReference type="AlphaFoldDB" id="A0A0D7WTL7"/>
<evidence type="ECO:0000313" key="1">
    <source>
        <dbReference type="EMBL" id="KJD42521.1"/>
    </source>
</evidence>
<name>A0A0D7WTL7_9BACL</name>
<dbReference type="RefSeq" id="WP_044649164.1">
    <property type="nucleotide sequence ID" value="NZ_JTHP01000114.1"/>
</dbReference>
<organism evidence="1 2">
    <name type="scientific">Paenibacillus terrae</name>
    <dbReference type="NCBI Taxonomy" id="159743"/>
    <lineage>
        <taxon>Bacteria</taxon>
        <taxon>Bacillati</taxon>
        <taxon>Bacillota</taxon>
        <taxon>Bacilli</taxon>
        <taxon>Bacillales</taxon>
        <taxon>Paenibacillaceae</taxon>
        <taxon>Paenibacillus</taxon>
    </lineage>
</organism>
<accession>A0A0D7WTL7</accession>
<gene>
    <name evidence="1" type="ORF">QD47_27800</name>
</gene>
<dbReference type="Proteomes" id="UP000032534">
    <property type="component" value="Unassembled WGS sequence"/>
</dbReference>
<evidence type="ECO:0000313" key="2">
    <source>
        <dbReference type="Proteomes" id="UP000032534"/>
    </source>
</evidence>
<dbReference type="EMBL" id="JTHP01000114">
    <property type="protein sequence ID" value="KJD42521.1"/>
    <property type="molecule type" value="Genomic_DNA"/>
</dbReference>